<evidence type="ECO:0000313" key="2">
    <source>
        <dbReference type="Proteomes" id="UP000318081"/>
    </source>
</evidence>
<name>A0ABX5XTB6_9BACT</name>
<organism evidence="1 2">
    <name type="scientific">Stieleria magnilauensis</name>
    <dbReference type="NCBI Taxonomy" id="2527963"/>
    <lineage>
        <taxon>Bacteria</taxon>
        <taxon>Pseudomonadati</taxon>
        <taxon>Planctomycetota</taxon>
        <taxon>Planctomycetia</taxon>
        <taxon>Pirellulales</taxon>
        <taxon>Pirellulaceae</taxon>
        <taxon>Stieleria</taxon>
    </lineage>
</organism>
<keyword evidence="2" id="KW-1185">Reference proteome</keyword>
<accession>A0ABX5XTB6</accession>
<dbReference type="EMBL" id="CP036432">
    <property type="protein sequence ID" value="QDV84205.1"/>
    <property type="molecule type" value="Genomic_DNA"/>
</dbReference>
<evidence type="ECO:0000313" key="1">
    <source>
        <dbReference type="EMBL" id="QDV84205.1"/>
    </source>
</evidence>
<gene>
    <name evidence="1" type="ORF">TBK1r_31500</name>
</gene>
<proteinExistence type="predicted"/>
<dbReference type="Proteomes" id="UP000318081">
    <property type="component" value="Chromosome"/>
</dbReference>
<reference evidence="1 2" key="1">
    <citation type="submission" date="2019-02" db="EMBL/GenBank/DDBJ databases">
        <title>Deep-cultivation of Planctomycetes and their phenomic and genomic characterization uncovers novel biology.</title>
        <authorList>
            <person name="Wiegand S."/>
            <person name="Jogler M."/>
            <person name="Boedeker C."/>
            <person name="Pinto D."/>
            <person name="Vollmers J."/>
            <person name="Rivas-Marin E."/>
            <person name="Kohn T."/>
            <person name="Peeters S.H."/>
            <person name="Heuer A."/>
            <person name="Rast P."/>
            <person name="Oberbeckmann S."/>
            <person name="Bunk B."/>
            <person name="Jeske O."/>
            <person name="Meyerdierks A."/>
            <person name="Storesund J.E."/>
            <person name="Kallscheuer N."/>
            <person name="Luecker S."/>
            <person name="Lage O.M."/>
            <person name="Pohl T."/>
            <person name="Merkel B.J."/>
            <person name="Hornburger P."/>
            <person name="Mueller R.-W."/>
            <person name="Bruemmer F."/>
            <person name="Labrenz M."/>
            <person name="Spormann A.M."/>
            <person name="Op den Camp H."/>
            <person name="Overmann J."/>
            <person name="Amann R."/>
            <person name="Jetten M.S.M."/>
            <person name="Mascher T."/>
            <person name="Medema M.H."/>
            <person name="Devos D.P."/>
            <person name="Kaster A.-K."/>
            <person name="Ovreas L."/>
            <person name="Rohde M."/>
            <person name="Galperin M.Y."/>
            <person name="Jogler C."/>
        </authorList>
    </citation>
    <scope>NUCLEOTIDE SEQUENCE [LARGE SCALE GENOMIC DNA]</scope>
    <source>
        <strain evidence="1 2">TBK1r</strain>
    </source>
</reference>
<sequence length="404" mass="41669">MHDSFSFTFRDAFRLVTQTSTDPVATSDRSMHLLQRNPAARNPGRNPAGLSPAARSFAGRVTGSVTDCGRGFPRLSTALAAMAAMVMAMSLTPSAGAGSPLDAELFSEISMSETVADASRPPATSSKTTGTVLGAASLSKLLSADGIQCAVVSSAVRVEVAELLPANNDDAPQGTLLCTVDADADRIDVVLPVDNLPVDASGNEQSVDGEKLMALLVAMQNHDHVQLVASGKTLALHTSLSNQGVTADGLRTVAERLALAATKTTGIAATVLTKQAVAGVNTNDTPPGRPAITSADTTSVATKATATKSAAATLVGTWSAKTSASDAWAIRFDADDNFVMVHTRSGKNSVSRGTYQTTGDRLVLSESSGVSLTGTLERTSGNAFRWRLQNTGGDVVATLSFSKQ</sequence>
<protein>
    <submittedName>
        <fullName evidence="1">Uncharacterized protein</fullName>
    </submittedName>
</protein>